<dbReference type="Gene3D" id="1.10.10.10">
    <property type="entry name" value="Winged helix-like DNA-binding domain superfamily/Winged helix DNA-binding domain"/>
    <property type="match status" value="1"/>
</dbReference>
<dbReference type="RefSeq" id="WP_289527628.1">
    <property type="nucleotide sequence ID" value="NZ_JAUDCK010000015.1"/>
</dbReference>
<comment type="caution">
    <text evidence="8">The sequence shown here is derived from an EMBL/GenBank/DDBJ whole genome shotgun (WGS) entry which is preliminary data.</text>
</comment>
<keyword evidence="9" id="KW-1185">Reference proteome</keyword>
<dbReference type="Pfam" id="PF00486">
    <property type="entry name" value="Trans_reg_C"/>
    <property type="match status" value="1"/>
</dbReference>
<dbReference type="Pfam" id="PF00072">
    <property type="entry name" value="Response_reg"/>
    <property type="match status" value="1"/>
</dbReference>
<evidence type="ECO:0000256" key="5">
    <source>
        <dbReference type="PROSITE-ProRule" id="PRU01091"/>
    </source>
</evidence>
<feature type="DNA-binding region" description="OmpR/PhoB-type" evidence="5">
    <location>
        <begin position="123"/>
        <end position="219"/>
    </location>
</feature>
<feature type="domain" description="OmpR/PhoB-type" evidence="7">
    <location>
        <begin position="123"/>
        <end position="219"/>
    </location>
</feature>
<keyword evidence="1" id="KW-0805">Transcription regulation</keyword>
<dbReference type="InterPro" id="IPR001789">
    <property type="entry name" value="Sig_transdc_resp-reg_receiver"/>
</dbReference>
<dbReference type="SMART" id="SM00448">
    <property type="entry name" value="REC"/>
    <property type="match status" value="1"/>
</dbReference>
<evidence type="ECO:0000259" key="6">
    <source>
        <dbReference type="PROSITE" id="PS50110"/>
    </source>
</evidence>
<dbReference type="PROSITE" id="PS51755">
    <property type="entry name" value="OMPR_PHOB"/>
    <property type="match status" value="1"/>
</dbReference>
<keyword evidence="2 5" id="KW-0238">DNA-binding</keyword>
<feature type="domain" description="Response regulatory" evidence="6">
    <location>
        <begin position="3"/>
        <end position="115"/>
    </location>
</feature>
<organism evidence="8 9">
    <name type="scientific">Massilimicrobiota timonensis</name>
    <dbReference type="NCBI Taxonomy" id="1776392"/>
    <lineage>
        <taxon>Bacteria</taxon>
        <taxon>Bacillati</taxon>
        <taxon>Bacillota</taxon>
        <taxon>Erysipelotrichia</taxon>
        <taxon>Erysipelotrichales</taxon>
        <taxon>Erysipelotrichaceae</taxon>
        <taxon>Massilimicrobiota</taxon>
    </lineage>
</organism>
<keyword evidence="4" id="KW-0597">Phosphoprotein</keyword>
<dbReference type="SUPFAM" id="SSF52172">
    <property type="entry name" value="CheY-like"/>
    <property type="match status" value="1"/>
</dbReference>
<evidence type="ECO:0000256" key="2">
    <source>
        <dbReference type="ARBA" id="ARBA00023125"/>
    </source>
</evidence>
<dbReference type="InterPro" id="IPR036388">
    <property type="entry name" value="WH-like_DNA-bd_sf"/>
</dbReference>
<proteinExistence type="predicted"/>
<dbReference type="CDD" id="cd17574">
    <property type="entry name" value="REC_OmpR"/>
    <property type="match status" value="1"/>
</dbReference>
<dbReference type="PANTHER" id="PTHR48111">
    <property type="entry name" value="REGULATOR OF RPOS"/>
    <property type="match status" value="1"/>
</dbReference>
<evidence type="ECO:0000256" key="3">
    <source>
        <dbReference type="ARBA" id="ARBA00023163"/>
    </source>
</evidence>
<dbReference type="Gene3D" id="3.40.50.2300">
    <property type="match status" value="1"/>
</dbReference>
<protein>
    <submittedName>
        <fullName evidence="8">Response regulator transcription factor</fullName>
    </submittedName>
</protein>
<evidence type="ECO:0000313" key="9">
    <source>
        <dbReference type="Proteomes" id="UP001529275"/>
    </source>
</evidence>
<dbReference type="CDD" id="cd00383">
    <property type="entry name" value="trans_reg_C"/>
    <property type="match status" value="1"/>
</dbReference>
<evidence type="ECO:0000313" key="8">
    <source>
        <dbReference type="EMBL" id="MDM8195809.1"/>
    </source>
</evidence>
<sequence length="232" mass="27229">MYKVLIIEDEFHIRQIIKDYFSLKGIEVVEATQGYEVLSMINETIDLILLDIMMPGIDGYEVCKQLRLKTGKPIIFMSALSQEENQLMAYQLGADDYIIKPFQLSLLHAKVIAMIKRDQKKEEDILSVGHLQLDRINRILIIDQQRIPLAHKEYELLEYLCMHVNQLLTRQQILDHIWGYDYYGDGRAVDTYIKKLRKKLGKYACYIQTVIKTGYMLKVVNVSEKDTEMDFR</sequence>
<keyword evidence="3" id="KW-0804">Transcription</keyword>
<dbReference type="SMART" id="SM00862">
    <property type="entry name" value="Trans_reg_C"/>
    <property type="match status" value="1"/>
</dbReference>
<dbReference type="PANTHER" id="PTHR48111:SF73">
    <property type="entry name" value="ALKALINE PHOSPHATASE SYNTHESIS TRANSCRIPTIONAL REGULATORY PROTEIN PHOP"/>
    <property type="match status" value="1"/>
</dbReference>
<dbReference type="PROSITE" id="PS50110">
    <property type="entry name" value="RESPONSE_REGULATORY"/>
    <property type="match status" value="1"/>
</dbReference>
<gene>
    <name evidence="8" type="ORF">QUV98_05700</name>
</gene>
<evidence type="ECO:0000256" key="4">
    <source>
        <dbReference type="PROSITE-ProRule" id="PRU00169"/>
    </source>
</evidence>
<dbReference type="EMBL" id="JAUDCK010000015">
    <property type="protein sequence ID" value="MDM8195809.1"/>
    <property type="molecule type" value="Genomic_DNA"/>
</dbReference>
<reference evidence="9" key="1">
    <citation type="submission" date="2023-06" db="EMBL/GenBank/DDBJ databases">
        <title>Identification and characterization of horizontal gene transfer across gut microbiota members of farm animals based on homology search.</title>
        <authorList>
            <person name="Zeman M."/>
            <person name="Kubasova T."/>
            <person name="Jahodarova E."/>
            <person name="Nykrynova M."/>
            <person name="Rychlik I."/>
        </authorList>
    </citation>
    <scope>NUCLEOTIDE SEQUENCE [LARGE SCALE GENOMIC DNA]</scope>
    <source>
        <strain evidence="9">ET341</strain>
    </source>
</reference>
<dbReference type="InterPro" id="IPR001867">
    <property type="entry name" value="OmpR/PhoB-type_DNA-bd"/>
</dbReference>
<accession>A0ABT7UI38</accession>
<dbReference type="InterPro" id="IPR039420">
    <property type="entry name" value="WalR-like"/>
</dbReference>
<feature type="modified residue" description="4-aspartylphosphate" evidence="4">
    <location>
        <position position="51"/>
    </location>
</feature>
<dbReference type="InterPro" id="IPR011006">
    <property type="entry name" value="CheY-like_superfamily"/>
</dbReference>
<evidence type="ECO:0000256" key="1">
    <source>
        <dbReference type="ARBA" id="ARBA00023015"/>
    </source>
</evidence>
<dbReference type="Proteomes" id="UP001529275">
    <property type="component" value="Unassembled WGS sequence"/>
</dbReference>
<name>A0ABT7UI38_9FIRM</name>
<evidence type="ECO:0000259" key="7">
    <source>
        <dbReference type="PROSITE" id="PS51755"/>
    </source>
</evidence>